<name>A0ABW2HTK6_9ACTN</name>
<dbReference type="EMBL" id="JBHTBJ010000015">
    <property type="protein sequence ID" value="MFC7276453.1"/>
    <property type="molecule type" value="Genomic_DNA"/>
</dbReference>
<protein>
    <submittedName>
        <fullName evidence="3">SRPBCC domain-containing protein</fullName>
    </submittedName>
</protein>
<comment type="caution">
    <text evidence="3">The sequence shown here is derived from an EMBL/GenBank/DDBJ whole genome shotgun (WGS) entry which is preliminary data.</text>
</comment>
<gene>
    <name evidence="3" type="ORF">ACFQS1_20875</name>
</gene>
<feature type="domain" description="Activator of Hsp90 ATPase homologue 1/2-like C-terminal" evidence="2">
    <location>
        <begin position="20"/>
        <end position="168"/>
    </location>
</feature>
<accession>A0ABW2HTK6</accession>
<organism evidence="3 4">
    <name type="scientific">Paractinoplanes rhizophilus</name>
    <dbReference type="NCBI Taxonomy" id="1416877"/>
    <lineage>
        <taxon>Bacteria</taxon>
        <taxon>Bacillati</taxon>
        <taxon>Actinomycetota</taxon>
        <taxon>Actinomycetes</taxon>
        <taxon>Micromonosporales</taxon>
        <taxon>Micromonosporaceae</taxon>
        <taxon>Paractinoplanes</taxon>
    </lineage>
</organism>
<evidence type="ECO:0000313" key="3">
    <source>
        <dbReference type="EMBL" id="MFC7276453.1"/>
    </source>
</evidence>
<evidence type="ECO:0000313" key="4">
    <source>
        <dbReference type="Proteomes" id="UP001596548"/>
    </source>
</evidence>
<dbReference type="InterPro" id="IPR023393">
    <property type="entry name" value="START-like_dom_sf"/>
</dbReference>
<keyword evidence="4" id="KW-1185">Reference proteome</keyword>
<dbReference type="Pfam" id="PF08327">
    <property type="entry name" value="AHSA1"/>
    <property type="match status" value="1"/>
</dbReference>
<dbReference type="RefSeq" id="WP_378970817.1">
    <property type="nucleotide sequence ID" value="NZ_JBHTBJ010000015.1"/>
</dbReference>
<proteinExistence type="inferred from homology"/>
<evidence type="ECO:0000256" key="1">
    <source>
        <dbReference type="ARBA" id="ARBA00006817"/>
    </source>
</evidence>
<dbReference type="InterPro" id="IPR013538">
    <property type="entry name" value="ASHA1/2-like_C"/>
</dbReference>
<dbReference type="SUPFAM" id="SSF55961">
    <property type="entry name" value="Bet v1-like"/>
    <property type="match status" value="1"/>
</dbReference>
<dbReference type="Proteomes" id="UP001596548">
    <property type="component" value="Unassembled WGS sequence"/>
</dbReference>
<sequence length="175" mass="19326">MTDTAPTTALTTQVYRVWIKATPERIWAAITDPEWNKRYAYQAPSYFELTKGGSFHATATKEMKDYAAANGFELPETILDGEVLECEPPRRLVQTWRMLMDPRTAAEPFTTLTYEIEDAKMQAGVCKLTITHELAGAPETAAMVAGTEDEGAGGGWAWILSDLKTLLETGKNFAA</sequence>
<dbReference type="Gene3D" id="3.30.530.20">
    <property type="match status" value="1"/>
</dbReference>
<reference evidence="4" key="1">
    <citation type="journal article" date="2019" name="Int. J. Syst. Evol. Microbiol.">
        <title>The Global Catalogue of Microorganisms (GCM) 10K type strain sequencing project: providing services to taxonomists for standard genome sequencing and annotation.</title>
        <authorList>
            <consortium name="The Broad Institute Genomics Platform"/>
            <consortium name="The Broad Institute Genome Sequencing Center for Infectious Disease"/>
            <person name="Wu L."/>
            <person name="Ma J."/>
        </authorList>
    </citation>
    <scope>NUCLEOTIDE SEQUENCE [LARGE SCALE GENOMIC DNA]</scope>
    <source>
        <strain evidence="4">XZYJT-10</strain>
    </source>
</reference>
<evidence type="ECO:0000259" key="2">
    <source>
        <dbReference type="Pfam" id="PF08327"/>
    </source>
</evidence>
<comment type="similarity">
    <text evidence="1">Belongs to the AHA1 family.</text>
</comment>